<reference evidence="3" key="1">
    <citation type="journal article" date="2019" name="Int. J. Syst. Evol. Microbiol.">
        <title>The Global Catalogue of Microorganisms (GCM) 10K type strain sequencing project: providing services to taxonomists for standard genome sequencing and annotation.</title>
        <authorList>
            <consortium name="The Broad Institute Genomics Platform"/>
            <consortium name="The Broad Institute Genome Sequencing Center for Infectious Disease"/>
            <person name="Wu L."/>
            <person name="Ma J."/>
        </authorList>
    </citation>
    <scope>NUCLEOTIDE SEQUENCE [LARGE SCALE GENOMIC DNA]</scope>
    <source>
        <strain evidence="3">CCUG 60214</strain>
    </source>
</reference>
<protein>
    <recommendedName>
        <fullName evidence="4">YbaB/EbfC DNA-binding family protein</fullName>
    </recommendedName>
</protein>
<gene>
    <name evidence="2" type="ORF">ACFQ3T_21720</name>
</gene>
<evidence type="ECO:0000256" key="1">
    <source>
        <dbReference type="SAM" id="MobiDB-lite"/>
    </source>
</evidence>
<evidence type="ECO:0008006" key="4">
    <source>
        <dbReference type="Google" id="ProtNLM"/>
    </source>
</evidence>
<organism evidence="2 3">
    <name type="scientific">Saccharothrix hoggarensis</name>
    <dbReference type="NCBI Taxonomy" id="913853"/>
    <lineage>
        <taxon>Bacteria</taxon>
        <taxon>Bacillati</taxon>
        <taxon>Actinomycetota</taxon>
        <taxon>Actinomycetes</taxon>
        <taxon>Pseudonocardiales</taxon>
        <taxon>Pseudonocardiaceae</taxon>
        <taxon>Saccharothrix</taxon>
    </lineage>
</organism>
<evidence type="ECO:0000313" key="2">
    <source>
        <dbReference type="EMBL" id="MFD1149760.1"/>
    </source>
</evidence>
<comment type="caution">
    <text evidence="2">The sequence shown here is derived from an EMBL/GenBank/DDBJ whole genome shotgun (WGS) entry which is preliminary data.</text>
</comment>
<proteinExistence type="predicted"/>
<dbReference type="EMBL" id="JBHTLK010000121">
    <property type="protein sequence ID" value="MFD1149760.1"/>
    <property type="molecule type" value="Genomic_DNA"/>
</dbReference>
<sequence>MTQEERLAAAEGLTEVLARTTGAADHPTGLARATATATGELTSLDLHPNALAQGADAIGRLVVETARLATDAAVQKSYNELAKSLGDSMAMTVEAFAGPPPLRAARSTGAAHPGWSAPQPFAGQRPPEPARPGPHLNAQPGRPAAPPRPAEPGRPGTPRHPVEPNRPGPAHQQGSFGWSGAQPRPAHPSPAEPGTTATGPTGQPAPPWAGQQGNRPAPRPEPEETDDDDYFADPFRGQRQ</sequence>
<evidence type="ECO:0000313" key="3">
    <source>
        <dbReference type="Proteomes" id="UP001597168"/>
    </source>
</evidence>
<accession>A0ABW3QYX7</accession>
<dbReference type="Proteomes" id="UP001597168">
    <property type="component" value="Unassembled WGS sequence"/>
</dbReference>
<dbReference type="Gene3D" id="3.30.1310.10">
    <property type="entry name" value="Nucleoid-associated protein YbaB-like domain"/>
    <property type="match status" value="1"/>
</dbReference>
<keyword evidence="3" id="KW-1185">Reference proteome</keyword>
<dbReference type="InterPro" id="IPR036894">
    <property type="entry name" value="YbaB-like_sf"/>
</dbReference>
<feature type="compositionally biased region" description="Low complexity" evidence="1">
    <location>
        <begin position="192"/>
        <end position="213"/>
    </location>
</feature>
<name>A0ABW3QYX7_9PSEU</name>
<feature type="compositionally biased region" description="Pro residues" evidence="1">
    <location>
        <begin position="143"/>
        <end position="152"/>
    </location>
</feature>
<dbReference type="RefSeq" id="WP_380725239.1">
    <property type="nucleotide sequence ID" value="NZ_JBHTLK010000121.1"/>
</dbReference>
<feature type="region of interest" description="Disordered" evidence="1">
    <location>
        <begin position="100"/>
        <end position="240"/>
    </location>
</feature>